<feature type="signal peptide" evidence="6">
    <location>
        <begin position="1"/>
        <end position="26"/>
    </location>
</feature>
<dbReference type="PROSITE" id="PS51257">
    <property type="entry name" value="PROKAR_LIPOPROTEIN"/>
    <property type="match status" value="1"/>
</dbReference>
<organism evidence="7 8">
    <name type="scientific">Pseudonocardia aurantiaca</name>
    <dbReference type="NCBI Taxonomy" id="75290"/>
    <lineage>
        <taxon>Bacteria</taxon>
        <taxon>Bacillati</taxon>
        <taxon>Actinomycetota</taxon>
        <taxon>Actinomycetes</taxon>
        <taxon>Pseudonocardiales</taxon>
        <taxon>Pseudonocardiaceae</taxon>
        <taxon>Pseudonocardia</taxon>
    </lineage>
</organism>
<sequence length="462" mass="48493">MIRHRRRTPRPLVGLAAALALAGTLAACGSGGGGGGAAPGTTLTMWTFKQSHLSALQNAARTFQDKTGVAVNVEAVTPDSTFLARVQAAANTGDLPDVLETHTNGDDFTFGGAGLLEDLSDDVPADWTANYRPAVAGEGTVTEQYYQQSLASGSKTAGVEQGQRFSVPLTIGTFGIVYANRERLAEAGITEAPKTWEDFVAALDAVKRARPQDGGLSLGLQSPSTGLEWVMQPMAYGMLGKQPFEALFSNDPAVNWASPNGTRVLQAYGQITPYWMPGTQTLDIDSADIAFAQGRSSFLVGGTFTLAFLAQNGFDLNNLVTFPIPAPSGGAVSDLSLAPFALTGLSVSATTEHKDAALQWLRHLADPGVATQFARDALDVPPTELGNDAGTVLGPVLGTMVASLGEGETAYNPGYTAYRPGAYDSGRVGEVLMNYTPLQQRDAEGAGHDLADLLGSYWSEER</sequence>
<reference evidence="8" key="1">
    <citation type="journal article" date="2019" name="Int. J. Syst. Evol. Microbiol.">
        <title>The Global Catalogue of Microorganisms (GCM) 10K type strain sequencing project: providing services to taxonomists for standard genome sequencing and annotation.</title>
        <authorList>
            <consortium name="The Broad Institute Genomics Platform"/>
            <consortium name="The Broad Institute Genome Sequencing Center for Infectious Disease"/>
            <person name="Wu L."/>
            <person name="Ma J."/>
        </authorList>
    </citation>
    <scope>NUCLEOTIDE SEQUENCE [LARGE SCALE GENOMIC DNA]</scope>
    <source>
        <strain evidence="8">JCM 12165</strain>
    </source>
</reference>
<comment type="caution">
    <text evidence="7">The sequence shown here is derived from an EMBL/GenBank/DDBJ whole genome shotgun (WGS) entry which is preliminary data.</text>
</comment>
<dbReference type="Gene3D" id="3.40.190.10">
    <property type="entry name" value="Periplasmic binding protein-like II"/>
    <property type="match status" value="1"/>
</dbReference>
<dbReference type="RefSeq" id="WP_343980670.1">
    <property type="nucleotide sequence ID" value="NZ_BAAAJG010000012.1"/>
</dbReference>
<dbReference type="PANTHER" id="PTHR43649:SF33">
    <property type="entry name" value="POLYGALACTURONAN_RHAMNOGALACTURONAN-BINDING PROTEIN YTCQ"/>
    <property type="match status" value="1"/>
</dbReference>
<evidence type="ECO:0000256" key="2">
    <source>
        <dbReference type="ARBA" id="ARBA00022729"/>
    </source>
</evidence>
<keyword evidence="1" id="KW-1003">Cell membrane</keyword>
<dbReference type="SUPFAM" id="SSF53850">
    <property type="entry name" value="Periplasmic binding protein-like II"/>
    <property type="match status" value="1"/>
</dbReference>
<evidence type="ECO:0000313" key="7">
    <source>
        <dbReference type="EMBL" id="MFD1532111.1"/>
    </source>
</evidence>
<keyword evidence="4" id="KW-0564">Palmitate</keyword>
<keyword evidence="5" id="KW-0449">Lipoprotein</keyword>
<evidence type="ECO:0000256" key="4">
    <source>
        <dbReference type="ARBA" id="ARBA00023139"/>
    </source>
</evidence>
<keyword evidence="2 6" id="KW-0732">Signal</keyword>
<keyword evidence="3" id="KW-0472">Membrane</keyword>
<evidence type="ECO:0000256" key="1">
    <source>
        <dbReference type="ARBA" id="ARBA00022475"/>
    </source>
</evidence>
<evidence type="ECO:0000256" key="3">
    <source>
        <dbReference type="ARBA" id="ARBA00023136"/>
    </source>
</evidence>
<dbReference type="Pfam" id="PF01547">
    <property type="entry name" value="SBP_bac_1"/>
    <property type="match status" value="1"/>
</dbReference>
<proteinExistence type="predicted"/>
<gene>
    <name evidence="7" type="ORF">ACFSCY_22015</name>
</gene>
<keyword evidence="8" id="KW-1185">Reference proteome</keyword>
<evidence type="ECO:0000313" key="8">
    <source>
        <dbReference type="Proteomes" id="UP001597145"/>
    </source>
</evidence>
<accession>A0ABW4FQ77</accession>
<dbReference type="PANTHER" id="PTHR43649">
    <property type="entry name" value="ARABINOSE-BINDING PROTEIN-RELATED"/>
    <property type="match status" value="1"/>
</dbReference>
<evidence type="ECO:0000256" key="5">
    <source>
        <dbReference type="ARBA" id="ARBA00023288"/>
    </source>
</evidence>
<dbReference type="Proteomes" id="UP001597145">
    <property type="component" value="Unassembled WGS sequence"/>
</dbReference>
<feature type="chain" id="PRO_5046715271" evidence="6">
    <location>
        <begin position="27"/>
        <end position="462"/>
    </location>
</feature>
<name>A0ABW4FQ77_9PSEU</name>
<dbReference type="InterPro" id="IPR006059">
    <property type="entry name" value="SBP"/>
</dbReference>
<dbReference type="InterPro" id="IPR050490">
    <property type="entry name" value="Bact_solute-bd_prot1"/>
</dbReference>
<evidence type="ECO:0000256" key="6">
    <source>
        <dbReference type="SAM" id="SignalP"/>
    </source>
</evidence>
<protein>
    <submittedName>
        <fullName evidence="7">ABC transporter substrate-binding protein</fullName>
    </submittedName>
</protein>
<dbReference type="EMBL" id="JBHUCP010000017">
    <property type="protein sequence ID" value="MFD1532111.1"/>
    <property type="molecule type" value="Genomic_DNA"/>
</dbReference>